<keyword evidence="3" id="KW-1185">Reference proteome</keyword>
<dbReference type="SUPFAM" id="SSF51735">
    <property type="entry name" value="NAD(P)-binding Rossmann-fold domains"/>
    <property type="match status" value="1"/>
</dbReference>
<evidence type="ECO:0000313" key="3">
    <source>
        <dbReference type="Proteomes" id="UP000322873"/>
    </source>
</evidence>
<name>A0A5M9K065_MONFR</name>
<organism evidence="2 3">
    <name type="scientific">Monilinia fructicola</name>
    <name type="common">Brown rot fungus</name>
    <name type="synonym">Ciboria fructicola</name>
    <dbReference type="NCBI Taxonomy" id="38448"/>
    <lineage>
        <taxon>Eukaryota</taxon>
        <taxon>Fungi</taxon>
        <taxon>Dikarya</taxon>
        <taxon>Ascomycota</taxon>
        <taxon>Pezizomycotina</taxon>
        <taxon>Leotiomycetes</taxon>
        <taxon>Helotiales</taxon>
        <taxon>Sclerotiniaceae</taxon>
        <taxon>Monilinia</taxon>
    </lineage>
</organism>
<dbReference type="Gene3D" id="3.40.50.720">
    <property type="entry name" value="NAD(P)-binding Rossmann-like Domain"/>
    <property type="match status" value="1"/>
</dbReference>
<comment type="caution">
    <text evidence="2">The sequence shown here is derived from an EMBL/GenBank/DDBJ whole genome shotgun (WGS) entry which is preliminary data.</text>
</comment>
<dbReference type="Proteomes" id="UP000322873">
    <property type="component" value="Unassembled WGS sequence"/>
</dbReference>
<gene>
    <name evidence="2" type="ORF">EYC84_004381</name>
</gene>
<proteinExistence type="predicted"/>
<dbReference type="EMBL" id="VICG01000002">
    <property type="protein sequence ID" value="KAA8575184.1"/>
    <property type="molecule type" value="Genomic_DNA"/>
</dbReference>
<feature type="region of interest" description="Disordered" evidence="1">
    <location>
        <begin position="69"/>
        <end position="92"/>
    </location>
</feature>
<evidence type="ECO:0000256" key="1">
    <source>
        <dbReference type="SAM" id="MobiDB-lite"/>
    </source>
</evidence>
<evidence type="ECO:0000313" key="2">
    <source>
        <dbReference type="EMBL" id="KAA8575184.1"/>
    </source>
</evidence>
<sequence length="92" mass="9551">MASKTTEGFALVSGAGSGIEKNTAFSLAEPGATSILSADTNFQGAQEAAAESKKYASSPLGRTLAIHVDASSEESVQASHDRRRHSRIRESG</sequence>
<protein>
    <submittedName>
        <fullName evidence="2">Uncharacterized protein</fullName>
    </submittedName>
</protein>
<reference evidence="2 3" key="1">
    <citation type="submission" date="2019-06" db="EMBL/GenBank/DDBJ databases">
        <title>Genome Sequence of the Brown Rot Fungal Pathogen Monilinia fructicola.</title>
        <authorList>
            <person name="De Miccolis Angelini R.M."/>
            <person name="Landi L."/>
            <person name="Abate D."/>
            <person name="Pollastro S."/>
            <person name="Romanazzi G."/>
            <person name="Faretra F."/>
        </authorList>
    </citation>
    <scope>NUCLEOTIDE SEQUENCE [LARGE SCALE GENOMIC DNA]</scope>
    <source>
        <strain evidence="2 3">Mfrc123</strain>
    </source>
</reference>
<dbReference type="InterPro" id="IPR036291">
    <property type="entry name" value="NAD(P)-bd_dom_sf"/>
</dbReference>
<feature type="compositionally biased region" description="Basic residues" evidence="1">
    <location>
        <begin position="81"/>
        <end position="92"/>
    </location>
</feature>
<accession>A0A5M9K065</accession>
<dbReference type="AlphaFoldDB" id="A0A5M9K065"/>